<evidence type="ECO:0000313" key="4">
    <source>
        <dbReference type="EMBL" id="KAJ9668533.1"/>
    </source>
</evidence>
<comment type="caution">
    <text evidence="4">The sequence shown here is derived from an EMBL/GenBank/DDBJ whole genome shotgun (WGS) entry which is preliminary data.</text>
</comment>
<evidence type="ECO:0000256" key="2">
    <source>
        <dbReference type="SAM" id="MobiDB-lite"/>
    </source>
</evidence>
<feature type="region of interest" description="Disordered" evidence="2">
    <location>
        <begin position="723"/>
        <end position="877"/>
    </location>
</feature>
<reference evidence="4" key="1">
    <citation type="submission" date="2022-10" db="EMBL/GenBank/DDBJ databases">
        <title>Culturing micro-colonial fungi from biological soil crusts in the Mojave desert and describing Neophaeococcomyces mojavensis, and introducing the new genera and species Taxawa tesnikishii.</title>
        <authorList>
            <person name="Kurbessoian T."/>
            <person name="Stajich J.E."/>
        </authorList>
    </citation>
    <scope>NUCLEOTIDE SEQUENCE</scope>
    <source>
        <strain evidence="4">TK_1</strain>
    </source>
</reference>
<dbReference type="Proteomes" id="UP001172684">
    <property type="component" value="Unassembled WGS sequence"/>
</dbReference>
<feature type="domain" description="CCAAT-binding factor" evidence="3">
    <location>
        <begin position="446"/>
        <end position="620"/>
    </location>
</feature>
<dbReference type="PANTHER" id="PTHR12048">
    <property type="entry name" value="CCAAT-BINDING FACTOR-RELATED"/>
    <property type="match status" value="1"/>
</dbReference>
<name>A0ABQ9P2P2_9PEZI</name>
<dbReference type="Pfam" id="PF03914">
    <property type="entry name" value="CBF"/>
    <property type="match status" value="1"/>
</dbReference>
<evidence type="ECO:0000313" key="5">
    <source>
        <dbReference type="Proteomes" id="UP001172684"/>
    </source>
</evidence>
<feature type="compositionally biased region" description="Basic and acidic residues" evidence="2">
    <location>
        <begin position="859"/>
        <end position="869"/>
    </location>
</feature>
<evidence type="ECO:0000259" key="3">
    <source>
        <dbReference type="Pfam" id="PF03914"/>
    </source>
</evidence>
<sequence length="899" mass="101314">MGQKRKASDVQNGTIRPAAKGDKAAGANRDPPRPKKPVEDRKPKTELIFQPRPDWHTAELPELSIVENATIPPRHILDELHQYADTLLESENKNYTASHLSSSSSYKFMSDIMTSGTLEDKVSALTLLVQESPLHTMKSFENLLNLARKKSRNQALMSLGALKDLLGQGVVLPPERKLRAFVRQPGLISALQGKHVSWSTGDKLPGRIQKVHLVAWAYEDWLKRTYFELLQVLESWCNDEIEYSRRQSVKFVWELLKEKPEQEENLLRLLINKLGDKEKKIASQASYLILQLQNTHPAMKMVIINAIESELLFRSGQTGHAKYYAIITLNQTVLSGKEQEVANKLLEVYFALFVNLLKDTKSPVAAVNTNGQIQGGGSKPGKKANRKAKLREQADQSEEQLRERMIAAVLTGVNRAFPFSKTDDATFESQMDTIFRVTHSSNFNTSIQALLLIQQISASKQYSADRFYRTLYESLLDPRLLTSSKQLLYLELLYRSLKSDINIKRVKAFVKRLLQIITLHEPPFACGVLFLISKLQLTFPSLKAMLDTPETLDDDEEHFVDAPEDGETPPPTEPINPASNPSSHYNPRKRDPEHSNADRACLWELAPLSTHFHPSVALFADRLLRQQPMPEKPDMRSHTLVHFLDRFAYRSARVKEGKTKGSSIMQPLAGANTADRLVGAEARKGGAGPVPVNSEEFWRRKVEDVGVDEVFFHRYFERAGKGKVGKKEKREKREKKRDGDEDEDDEEEIWKALVESRPEVDGPEDDEEGFSDMESLDEDEDGGLDGEMDDDDDDDDEGDAGVELVGFDDDNDAADAAVRADEDDGFDAAELEDGDEALVGSDEELPDDFEGFGEEPDEAKDAKTKGKEEKKRKKRKLKHLPTFASAEDYAKLIGDDDEK</sequence>
<organism evidence="4 5">
    <name type="scientific">Coniosporium apollinis</name>
    <dbReference type="NCBI Taxonomy" id="61459"/>
    <lineage>
        <taxon>Eukaryota</taxon>
        <taxon>Fungi</taxon>
        <taxon>Dikarya</taxon>
        <taxon>Ascomycota</taxon>
        <taxon>Pezizomycotina</taxon>
        <taxon>Dothideomycetes</taxon>
        <taxon>Dothideomycetes incertae sedis</taxon>
        <taxon>Coniosporium</taxon>
    </lineage>
</organism>
<protein>
    <submittedName>
        <fullName evidence="4">RNA-binding ribosome biosynthesis protein mak21</fullName>
    </submittedName>
</protein>
<dbReference type="EMBL" id="JAPDRL010000006">
    <property type="protein sequence ID" value="KAJ9668533.1"/>
    <property type="molecule type" value="Genomic_DNA"/>
</dbReference>
<feature type="region of interest" description="Disordered" evidence="2">
    <location>
        <begin position="368"/>
        <end position="398"/>
    </location>
</feature>
<dbReference type="InterPro" id="IPR040155">
    <property type="entry name" value="CEBPZ/Mak21-like"/>
</dbReference>
<feature type="compositionally biased region" description="Acidic residues" evidence="2">
    <location>
        <begin position="821"/>
        <end position="858"/>
    </location>
</feature>
<gene>
    <name evidence="4" type="primary">MAK21</name>
    <name evidence="4" type="ORF">H2201_001174</name>
</gene>
<accession>A0ABQ9P2P2</accession>
<comment type="similarity">
    <text evidence="1">Belongs to the CBF/MAK21 family.</text>
</comment>
<dbReference type="InterPro" id="IPR005612">
    <property type="entry name" value="CCAAT-binding_factor"/>
</dbReference>
<feature type="compositionally biased region" description="Basic residues" evidence="2">
    <location>
        <begin position="380"/>
        <end position="389"/>
    </location>
</feature>
<feature type="compositionally biased region" description="Basic and acidic residues" evidence="2">
    <location>
        <begin position="30"/>
        <end position="45"/>
    </location>
</feature>
<dbReference type="PANTHER" id="PTHR12048:SF0">
    <property type="entry name" value="CCAAT_ENHANCER-BINDING PROTEIN ZETA"/>
    <property type="match status" value="1"/>
</dbReference>
<keyword evidence="5" id="KW-1185">Reference proteome</keyword>
<dbReference type="InterPro" id="IPR011989">
    <property type="entry name" value="ARM-like"/>
</dbReference>
<proteinExistence type="inferred from homology"/>
<feature type="compositionally biased region" description="Acidic residues" evidence="2">
    <location>
        <begin position="761"/>
        <end position="813"/>
    </location>
</feature>
<feature type="region of interest" description="Disordered" evidence="2">
    <location>
        <begin position="559"/>
        <end position="594"/>
    </location>
</feature>
<dbReference type="SUPFAM" id="SSF48371">
    <property type="entry name" value="ARM repeat"/>
    <property type="match status" value="1"/>
</dbReference>
<feature type="region of interest" description="Disordered" evidence="2">
    <location>
        <begin position="1"/>
        <end position="46"/>
    </location>
</feature>
<feature type="compositionally biased region" description="Basic residues" evidence="2">
    <location>
        <begin position="723"/>
        <end position="735"/>
    </location>
</feature>
<dbReference type="Gene3D" id="1.25.10.10">
    <property type="entry name" value="Leucine-rich Repeat Variant"/>
    <property type="match status" value="1"/>
</dbReference>
<evidence type="ECO:0000256" key="1">
    <source>
        <dbReference type="ARBA" id="ARBA00007797"/>
    </source>
</evidence>
<dbReference type="InterPro" id="IPR016024">
    <property type="entry name" value="ARM-type_fold"/>
</dbReference>